<feature type="compositionally biased region" description="Polar residues" evidence="1">
    <location>
        <begin position="104"/>
        <end position="115"/>
    </location>
</feature>
<dbReference type="InterPro" id="IPR011009">
    <property type="entry name" value="Kinase-like_dom_sf"/>
</dbReference>
<reference evidence="2" key="1">
    <citation type="submission" date="2016-11" db="EMBL/GenBank/DDBJ databases">
        <title>The genome of Nicotiana attenuata.</title>
        <authorList>
            <person name="Xu S."/>
            <person name="Brockmoeller T."/>
            <person name="Gaquerel E."/>
            <person name="Navarro A."/>
            <person name="Kuhl H."/>
            <person name="Gase K."/>
            <person name="Ling Z."/>
            <person name="Zhou W."/>
            <person name="Kreitzer C."/>
            <person name="Stanke M."/>
            <person name="Tang H."/>
            <person name="Lyons E."/>
            <person name="Pandey P."/>
            <person name="Pandey S.P."/>
            <person name="Timmermann B."/>
            <person name="Baldwin I.T."/>
        </authorList>
    </citation>
    <scope>NUCLEOTIDE SEQUENCE [LARGE SCALE GENOMIC DNA]</scope>
    <source>
        <strain evidence="2">UT</strain>
    </source>
</reference>
<feature type="region of interest" description="Disordered" evidence="1">
    <location>
        <begin position="1"/>
        <end position="178"/>
    </location>
</feature>
<dbReference type="Gramene" id="OIT24348">
    <property type="protein sequence ID" value="OIT24348"/>
    <property type="gene ID" value="A4A49_27385"/>
</dbReference>
<dbReference type="OMA" id="WRVQYQG"/>
<dbReference type="AlphaFoldDB" id="A0A1J6K6Q0"/>
<dbReference type="Proteomes" id="UP000187609">
    <property type="component" value="Unassembled WGS sequence"/>
</dbReference>
<feature type="compositionally biased region" description="Basic and acidic residues" evidence="1">
    <location>
        <begin position="1"/>
        <end position="10"/>
    </location>
</feature>
<keyword evidence="3" id="KW-1185">Reference proteome</keyword>
<sequence length="996" mass="111519">MDEKKGEITKKQPQQHLSNSPDDSNQDSPDNTIPQQQQPQTVISGAPYISSSLYNIPGGAATTSVSFEQQQQQQQFEVVNPKRPRYTASQWKFVSSSSQQQQQKPASQVNILSTESSPISPSPQAAATNPQTQAASSSDTTSSPSHSPRPSASGQETSKGEAGEQVHQQHQQFRKGKYVSPVWKPNEMLWLARAWKIQYQGGSSELHVEGSQEMSTGAGVQQGRGKTRADKDREVADFLNRHGVNRDAKTAGTKWDNMLGEFRKVYEWERGAEREQGSKSYFRLSPYERKMNRLPASFDEEVFEELSQFMGPRMRSPQTRGGVGVGVGVGSQANIIVSLSDTATRSLPPPPPFREDDLPLSAREKQLAIPISGTEALLHGTRGGFLGYDTTTTSLDIGGPSSSTSSKELRRIGKIRMIWEESVSLWAEEGEHHRGRVKLQGTSFLNADEIAFLDDSTVACTMEAFEDGPMKGFSVDRFLSGVQLKVFGRRKSSSAPAPSGTNERLQFPSSEFPIRSATPWEFQDPTEYYVGCLRSPPPTLPSLFELSWHLQQAPPEELRFPLRRDVFKDLPQGKELFFTTSTELLDCRGITYEVLSSIMRPNPSLSTATDRDSYIGLWDDCINRIISKFCSIEMVFVRKSNSSFSLADTVQDQWPNVTAFLRNFCLWRGEETGQLSEGQLDPSSSIVEKLLWTYMDLPYVLGYYAVGFIVTFCALSRSQDRIIRTDLYTVDLSTPVERLKALVPCWRIAGLLPLLADRCFHYMSSNGSNLKHLPYTDFERVDLGNGNYVEMTPNTVVRYFSSKRKWVAVKEIYDFLDHRIPHAEFVFRASEKDLALVFKPRGCKFKPANCDQLIEALKQITKALVALHDLSFMHRDLGWDKVMRRSDRENEWFITGFDEAVSSPQLYPYGGAAAAATASGRHPPEMVRNYHNVKVDVWGIGQLVKSCGLVGVPKLLRELQTRCLDQNPEQRPTAADCYRHLLQLQSSMSAAAAGGY</sequence>
<dbReference type="EMBL" id="MJEQ01003180">
    <property type="protein sequence ID" value="OIT24348.1"/>
    <property type="molecule type" value="Genomic_DNA"/>
</dbReference>
<dbReference type="PANTHER" id="PTHR33492:SF9">
    <property type="entry name" value="GB|AAB80672.1"/>
    <property type="match status" value="1"/>
</dbReference>
<feature type="compositionally biased region" description="Low complexity" evidence="1">
    <location>
        <begin position="116"/>
        <end position="153"/>
    </location>
</feature>
<comment type="caution">
    <text evidence="2">The sequence shown here is derived from an EMBL/GenBank/DDBJ whole genome shotgun (WGS) entry which is preliminary data.</text>
</comment>
<name>A0A1J6K6Q0_NICAT</name>
<dbReference type="STRING" id="49451.A0A1J6K6Q0"/>
<feature type="compositionally biased region" description="Low complexity" evidence="1">
    <location>
        <begin position="18"/>
        <end position="40"/>
    </location>
</feature>
<accession>A0A1J6K6Q0</accession>
<dbReference type="SUPFAM" id="SSF56112">
    <property type="entry name" value="Protein kinase-like (PK-like)"/>
    <property type="match status" value="1"/>
</dbReference>
<evidence type="ECO:0000313" key="2">
    <source>
        <dbReference type="EMBL" id="OIT24348.1"/>
    </source>
</evidence>
<gene>
    <name evidence="2" type="ORF">A4A49_27385</name>
</gene>
<dbReference type="PANTHER" id="PTHR33492">
    <property type="entry name" value="OSJNBA0043A12.37 PROTEIN-RELATED"/>
    <property type="match status" value="1"/>
</dbReference>
<organism evidence="2 3">
    <name type="scientific">Nicotiana attenuata</name>
    <name type="common">Coyote tobacco</name>
    <dbReference type="NCBI Taxonomy" id="49451"/>
    <lineage>
        <taxon>Eukaryota</taxon>
        <taxon>Viridiplantae</taxon>
        <taxon>Streptophyta</taxon>
        <taxon>Embryophyta</taxon>
        <taxon>Tracheophyta</taxon>
        <taxon>Spermatophyta</taxon>
        <taxon>Magnoliopsida</taxon>
        <taxon>eudicotyledons</taxon>
        <taxon>Gunneridae</taxon>
        <taxon>Pentapetalae</taxon>
        <taxon>asterids</taxon>
        <taxon>lamiids</taxon>
        <taxon>Solanales</taxon>
        <taxon>Solanaceae</taxon>
        <taxon>Nicotianoideae</taxon>
        <taxon>Nicotianeae</taxon>
        <taxon>Nicotiana</taxon>
    </lineage>
</organism>
<proteinExistence type="predicted"/>
<evidence type="ECO:0000313" key="3">
    <source>
        <dbReference type="Proteomes" id="UP000187609"/>
    </source>
</evidence>
<dbReference type="SMR" id="A0A1J6K6Q0"/>
<evidence type="ECO:0000256" key="1">
    <source>
        <dbReference type="SAM" id="MobiDB-lite"/>
    </source>
</evidence>
<evidence type="ECO:0008006" key="4">
    <source>
        <dbReference type="Google" id="ProtNLM"/>
    </source>
</evidence>
<protein>
    <recommendedName>
        <fullName evidence="4">Protein kinase domain-containing protein</fullName>
    </recommendedName>
</protein>
<dbReference type="Gene3D" id="1.10.510.10">
    <property type="entry name" value="Transferase(Phosphotransferase) domain 1"/>
    <property type="match status" value="1"/>
</dbReference>